<protein>
    <recommendedName>
        <fullName evidence="3">MmcQ/YjbR family DNA-binding protein</fullName>
    </recommendedName>
</protein>
<dbReference type="Proteomes" id="UP001500630">
    <property type="component" value="Unassembled WGS sequence"/>
</dbReference>
<sequence length="107" mass="12414">MATAQELYDDLVTEHLTRPEVSMGRMFHAEGLRVRGKVYAFFSRDRDRVVLKLPASRARELVGEGTAEVMVMGARRMREWVALREPDETVWRRLLTEASTYVESLTR</sequence>
<dbReference type="InterPro" id="IPR058532">
    <property type="entry name" value="YjbR/MT2646/Rv2570-like"/>
</dbReference>
<reference evidence="2" key="1">
    <citation type="journal article" date="2019" name="Int. J. Syst. Evol. Microbiol.">
        <title>The Global Catalogue of Microorganisms (GCM) 10K type strain sequencing project: providing services to taxonomists for standard genome sequencing and annotation.</title>
        <authorList>
            <consortium name="The Broad Institute Genomics Platform"/>
            <consortium name="The Broad Institute Genome Sequencing Center for Infectious Disease"/>
            <person name="Wu L."/>
            <person name="Ma J."/>
        </authorList>
    </citation>
    <scope>NUCLEOTIDE SEQUENCE [LARGE SCALE GENOMIC DNA]</scope>
    <source>
        <strain evidence="2">JCM 17326</strain>
    </source>
</reference>
<keyword evidence="2" id="KW-1185">Reference proteome</keyword>
<accession>A0ABP6WWA3</accession>
<name>A0ABP6WWA3_9ACTN</name>
<comment type="caution">
    <text evidence="1">The sequence shown here is derived from an EMBL/GenBank/DDBJ whole genome shotgun (WGS) entry which is preliminary data.</text>
</comment>
<evidence type="ECO:0008006" key="3">
    <source>
        <dbReference type="Google" id="ProtNLM"/>
    </source>
</evidence>
<evidence type="ECO:0000313" key="2">
    <source>
        <dbReference type="Proteomes" id="UP001500630"/>
    </source>
</evidence>
<dbReference type="EMBL" id="BAABDQ010000008">
    <property type="protein sequence ID" value="GAA3557004.1"/>
    <property type="molecule type" value="Genomic_DNA"/>
</dbReference>
<organism evidence="1 2">
    <name type="scientific">Nonomuraea rosea</name>
    <dbReference type="NCBI Taxonomy" id="638574"/>
    <lineage>
        <taxon>Bacteria</taxon>
        <taxon>Bacillati</taxon>
        <taxon>Actinomycetota</taxon>
        <taxon>Actinomycetes</taxon>
        <taxon>Streptosporangiales</taxon>
        <taxon>Streptosporangiaceae</taxon>
        <taxon>Nonomuraea</taxon>
    </lineage>
</organism>
<dbReference type="Pfam" id="PF04237">
    <property type="entry name" value="YjbR"/>
    <property type="match status" value="1"/>
</dbReference>
<evidence type="ECO:0000313" key="1">
    <source>
        <dbReference type="EMBL" id="GAA3557004.1"/>
    </source>
</evidence>
<proteinExistence type="predicted"/>
<gene>
    <name evidence="1" type="ORF">GCM10022419_042020</name>
</gene>
<dbReference type="RefSeq" id="WP_345564030.1">
    <property type="nucleotide sequence ID" value="NZ_BAABDQ010000008.1"/>
</dbReference>